<dbReference type="AlphaFoldDB" id="A0A3Q9I5V0"/>
<dbReference type="Pfam" id="PF14501">
    <property type="entry name" value="HATPase_c_5"/>
    <property type="match status" value="1"/>
</dbReference>
<feature type="transmembrane region" description="Helical" evidence="1">
    <location>
        <begin position="159"/>
        <end position="179"/>
    </location>
</feature>
<keyword evidence="1" id="KW-1133">Transmembrane helix</keyword>
<name>A0A3Q9I5V0_9BACL</name>
<dbReference type="GO" id="GO:0042802">
    <property type="term" value="F:identical protein binding"/>
    <property type="evidence" value="ECO:0007669"/>
    <property type="project" value="TreeGrafter"/>
</dbReference>
<dbReference type="EMBL" id="CP034346">
    <property type="protein sequence ID" value="AZS13363.1"/>
    <property type="molecule type" value="Genomic_DNA"/>
</dbReference>
<sequence>MVVHVMFNLIMAIQILSFFFIFKSVSRYSFTTREVIVWLAVFLIVGWASTYFIGVWGAVSLFACFVGISYYKNRKQFSALGIFYGAYALIMNSFLGYLAAIPITWLVQLIFRQSSANIEYLPYLFTAMAPPILNEILLRLVRRFVPQLGKQLIREYGKIIFVPVIVLFIIIIVSVYPILSISNQTGDDSSYHRMILLSMWLLFVVALLYMQFQYHYIRKKELERSKSEQLVQLKEYTAQLEKIYDEFRGFRHDYANILLTLEDGIHREDWDQVRHAFENTVKPTGQFLRKNEYSFVKLRNLHISEVKSILAAKIMLAQQMKIDVSLEIEEPVHVIPMELISFTRILSILLDNAIEAAAATKERKLWIVLLEDPGALRLIIENSSEERIDLRSLGERGYSTKGEGRGLGLFNVQQMLNDHKYASLESESQPHLFSQTLILRVQKDRFSAPRRLDEARD</sequence>
<dbReference type="PANTHER" id="PTHR40448">
    <property type="entry name" value="TWO-COMPONENT SENSOR HISTIDINE KINASE"/>
    <property type="match status" value="1"/>
</dbReference>
<feature type="domain" description="Sensor histidine kinase NatK-like C-terminal" evidence="2">
    <location>
        <begin position="337"/>
        <end position="438"/>
    </location>
</feature>
<dbReference type="KEGG" id="plut:EI981_02000"/>
<reference evidence="4" key="1">
    <citation type="submission" date="2018-12" db="EMBL/GenBank/DDBJ databases">
        <title>Complete genome sequence of Paenibacillus sp. MBLB1234.</title>
        <authorList>
            <person name="Nam Y.-D."/>
            <person name="Kang J."/>
            <person name="Chung W.-H."/>
            <person name="Park Y.S."/>
        </authorList>
    </citation>
    <scope>NUCLEOTIDE SEQUENCE [LARGE SCALE GENOMIC DNA]</scope>
    <source>
        <strain evidence="4">MBLB1234</strain>
    </source>
</reference>
<keyword evidence="1" id="KW-0812">Transmembrane</keyword>
<evidence type="ECO:0000256" key="1">
    <source>
        <dbReference type="SAM" id="Phobius"/>
    </source>
</evidence>
<evidence type="ECO:0000313" key="3">
    <source>
        <dbReference type="EMBL" id="AZS13363.1"/>
    </source>
</evidence>
<keyword evidence="1" id="KW-0472">Membrane</keyword>
<evidence type="ECO:0000259" key="2">
    <source>
        <dbReference type="Pfam" id="PF14501"/>
    </source>
</evidence>
<dbReference type="SUPFAM" id="SSF55874">
    <property type="entry name" value="ATPase domain of HSP90 chaperone/DNA topoisomerase II/histidine kinase"/>
    <property type="match status" value="1"/>
</dbReference>
<dbReference type="InterPro" id="IPR036890">
    <property type="entry name" value="HATPase_C_sf"/>
</dbReference>
<keyword evidence="4" id="KW-1185">Reference proteome</keyword>
<feature type="transmembrane region" description="Helical" evidence="1">
    <location>
        <begin position="35"/>
        <end position="68"/>
    </location>
</feature>
<organism evidence="3 4">
    <name type="scientific">Paenibacillus lutimineralis</name>
    <dbReference type="NCBI Taxonomy" id="2707005"/>
    <lineage>
        <taxon>Bacteria</taxon>
        <taxon>Bacillati</taxon>
        <taxon>Bacillota</taxon>
        <taxon>Bacilli</taxon>
        <taxon>Bacillales</taxon>
        <taxon>Paenibacillaceae</taxon>
        <taxon>Paenibacillus</taxon>
    </lineage>
</organism>
<evidence type="ECO:0000313" key="4">
    <source>
        <dbReference type="Proteomes" id="UP000270678"/>
    </source>
</evidence>
<dbReference type="InterPro" id="IPR032834">
    <property type="entry name" value="NatK-like_C"/>
</dbReference>
<feature type="transmembrane region" description="Helical" evidence="1">
    <location>
        <begin position="5"/>
        <end position="23"/>
    </location>
</feature>
<proteinExistence type="predicted"/>
<accession>A0A3Q9I5V0</accession>
<feature type="transmembrane region" description="Helical" evidence="1">
    <location>
        <begin position="120"/>
        <end position="138"/>
    </location>
</feature>
<dbReference type="Proteomes" id="UP000270678">
    <property type="component" value="Chromosome"/>
</dbReference>
<dbReference type="OrthoDB" id="1656061at2"/>
<gene>
    <name evidence="3" type="ORF">EI981_02000</name>
</gene>
<protein>
    <submittedName>
        <fullName evidence="3">GHKL domain-containing protein</fullName>
    </submittedName>
</protein>
<dbReference type="PANTHER" id="PTHR40448:SF1">
    <property type="entry name" value="TWO-COMPONENT SENSOR HISTIDINE KINASE"/>
    <property type="match status" value="1"/>
</dbReference>
<feature type="transmembrane region" description="Helical" evidence="1">
    <location>
        <begin position="191"/>
        <end position="210"/>
    </location>
</feature>
<feature type="transmembrane region" description="Helical" evidence="1">
    <location>
        <begin position="80"/>
        <end position="100"/>
    </location>
</feature>
<dbReference type="Gene3D" id="3.30.565.10">
    <property type="entry name" value="Histidine kinase-like ATPase, C-terminal domain"/>
    <property type="match status" value="1"/>
</dbReference>